<protein>
    <submittedName>
        <fullName evidence="6">MBL fold metallo-hydrolase</fullName>
    </submittedName>
</protein>
<comment type="caution">
    <text evidence="6">The sequence shown here is derived from an EMBL/GenBank/DDBJ whole genome shotgun (WGS) entry which is preliminary data.</text>
</comment>
<evidence type="ECO:0000256" key="3">
    <source>
        <dbReference type="ARBA" id="ARBA00022801"/>
    </source>
</evidence>
<reference evidence="6" key="1">
    <citation type="submission" date="2020-11" db="EMBL/GenBank/DDBJ databases">
        <title>Nocardia NEAU-351.nov., a novel actinomycete isolated from the cow dung.</title>
        <authorList>
            <person name="Zhang X."/>
        </authorList>
    </citation>
    <scope>NUCLEOTIDE SEQUENCE</scope>
    <source>
        <strain evidence="6">NEAU-351</strain>
    </source>
</reference>
<sequence>MRLTYVPDGYVALKPKGWLPTATDEDWVAHADHLDDNGYLVAGLGGLLVQRGRRALLIDAGAGPVDVPDMAENPITGEMRSGALLDNLAKVDGLGSIEAVAITHLHFDHLGWTLQAGAGAVTPFRDARYYVGETEWRWWRSLTPAMIDTFPEWSRGSLPNRQVLDIIAARVDTVADGARVFPGVHAVAIPGHTTGHLGFSIRSRGRRMIAFGDTFHSPVQISHPEWVAAVDFEPEDAVEHRRELIERLADSGDLAFGIHFADVPFGRVRRDDSGRATWVPCD</sequence>
<dbReference type="Pfam" id="PF00753">
    <property type="entry name" value="Lactamase_B"/>
    <property type="match status" value="1"/>
</dbReference>
<dbReference type="InterPro" id="IPR001279">
    <property type="entry name" value="Metallo-B-lactamas"/>
</dbReference>
<gene>
    <name evidence="6" type="ORF">IT779_13580</name>
</gene>
<dbReference type="PANTHER" id="PTHR42978">
    <property type="entry name" value="QUORUM-QUENCHING LACTONASE YTNP-RELATED-RELATED"/>
    <property type="match status" value="1"/>
</dbReference>
<dbReference type="InterPro" id="IPR051013">
    <property type="entry name" value="MBL_superfamily_lactonases"/>
</dbReference>
<name>A0A931IAB1_9NOCA</name>
<accession>A0A931IAB1</accession>
<evidence type="ECO:0000313" key="7">
    <source>
        <dbReference type="Proteomes" id="UP000655751"/>
    </source>
</evidence>
<dbReference type="Gene3D" id="3.60.15.10">
    <property type="entry name" value="Ribonuclease Z/Hydroxyacylglutathione hydrolase-like"/>
    <property type="match status" value="1"/>
</dbReference>
<dbReference type="Proteomes" id="UP000655751">
    <property type="component" value="Unassembled WGS sequence"/>
</dbReference>
<dbReference type="GO" id="GO:0046872">
    <property type="term" value="F:metal ion binding"/>
    <property type="evidence" value="ECO:0007669"/>
    <property type="project" value="UniProtKB-KW"/>
</dbReference>
<dbReference type="InterPro" id="IPR036866">
    <property type="entry name" value="RibonucZ/Hydroxyglut_hydro"/>
</dbReference>
<keyword evidence="4" id="KW-0862">Zinc</keyword>
<dbReference type="EMBL" id="JADMLG010000004">
    <property type="protein sequence ID" value="MBH0777311.1"/>
    <property type="molecule type" value="Genomic_DNA"/>
</dbReference>
<dbReference type="GO" id="GO:0016787">
    <property type="term" value="F:hydrolase activity"/>
    <property type="evidence" value="ECO:0007669"/>
    <property type="project" value="UniProtKB-KW"/>
</dbReference>
<organism evidence="6 7">
    <name type="scientific">Nocardia bovistercoris</name>
    <dbReference type="NCBI Taxonomy" id="2785916"/>
    <lineage>
        <taxon>Bacteria</taxon>
        <taxon>Bacillati</taxon>
        <taxon>Actinomycetota</taxon>
        <taxon>Actinomycetes</taxon>
        <taxon>Mycobacteriales</taxon>
        <taxon>Nocardiaceae</taxon>
        <taxon>Nocardia</taxon>
    </lineage>
</organism>
<evidence type="ECO:0000313" key="6">
    <source>
        <dbReference type="EMBL" id="MBH0777311.1"/>
    </source>
</evidence>
<comment type="similarity">
    <text evidence="1">Belongs to the metallo-beta-lactamase superfamily.</text>
</comment>
<dbReference type="AlphaFoldDB" id="A0A931IAB1"/>
<evidence type="ECO:0000256" key="4">
    <source>
        <dbReference type="ARBA" id="ARBA00022833"/>
    </source>
</evidence>
<evidence type="ECO:0000256" key="1">
    <source>
        <dbReference type="ARBA" id="ARBA00007749"/>
    </source>
</evidence>
<evidence type="ECO:0000256" key="2">
    <source>
        <dbReference type="ARBA" id="ARBA00022723"/>
    </source>
</evidence>
<dbReference type="PANTHER" id="PTHR42978:SF6">
    <property type="entry name" value="QUORUM-QUENCHING LACTONASE YTNP-RELATED"/>
    <property type="match status" value="1"/>
</dbReference>
<keyword evidence="7" id="KW-1185">Reference proteome</keyword>
<evidence type="ECO:0000259" key="5">
    <source>
        <dbReference type="SMART" id="SM00849"/>
    </source>
</evidence>
<keyword evidence="3" id="KW-0378">Hydrolase</keyword>
<proteinExistence type="inferred from homology"/>
<dbReference type="SMART" id="SM00849">
    <property type="entry name" value="Lactamase_B"/>
    <property type="match status" value="1"/>
</dbReference>
<keyword evidence="2" id="KW-0479">Metal-binding</keyword>
<dbReference type="SUPFAM" id="SSF56281">
    <property type="entry name" value="Metallo-hydrolase/oxidoreductase"/>
    <property type="match status" value="1"/>
</dbReference>
<feature type="domain" description="Metallo-beta-lactamase" evidence="5">
    <location>
        <begin position="43"/>
        <end position="259"/>
    </location>
</feature>